<evidence type="ECO:0000256" key="6">
    <source>
        <dbReference type="SAM" id="MobiDB-lite"/>
    </source>
</evidence>
<dbReference type="Pfam" id="PF14464">
    <property type="entry name" value="Prok-JAB"/>
    <property type="match status" value="1"/>
</dbReference>
<dbReference type="SUPFAM" id="SSF102712">
    <property type="entry name" value="JAB1/MPN domain"/>
    <property type="match status" value="1"/>
</dbReference>
<dbReference type="GO" id="GO:0008237">
    <property type="term" value="F:metallopeptidase activity"/>
    <property type="evidence" value="ECO:0007669"/>
    <property type="project" value="UniProtKB-KW"/>
</dbReference>
<keyword evidence="5" id="KW-0482">Metalloprotease</keyword>
<name>A0AA91IM98_9GAMM</name>
<accession>A0AA91IM98</accession>
<evidence type="ECO:0000256" key="2">
    <source>
        <dbReference type="ARBA" id="ARBA00022723"/>
    </source>
</evidence>
<keyword evidence="3" id="KW-0378">Hydrolase</keyword>
<keyword evidence="1" id="KW-0645">Protease</keyword>
<organism evidence="8 9">
    <name type="scientific">Obesumbacterium proteus ATCC 12841</name>
    <dbReference type="NCBI Taxonomy" id="1354268"/>
    <lineage>
        <taxon>Bacteria</taxon>
        <taxon>Pseudomonadati</taxon>
        <taxon>Pseudomonadota</taxon>
        <taxon>Gammaproteobacteria</taxon>
        <taxon>Enterobacterales</taxon>
        <taxon>Hafniaceae</taxon>
        <taxon>Obesumbacterium</taxon>
    </lineage>
</organism>
<keyword evidence="4" id="KW-0862">Zinc</keyword>
<dbReference type="Proteomes" id="UP000078431">
    <property type="component" value="Unassembled WGS sequence"/>
</dbReference>
<dbReference type="GO" id="GO:0006508">
    <property type="term" value="P:proteolysis"/>
    <property type="evidence" value="ECO:0007669"/>
    <property type="project" value="UniProtKB-KW"/>
</dbReference>
<reference evidence="8 9" key="1">
    <citation type="submission" date="2016-04" db="EMBL/GenBank/DDBJ databases">
        <title>ATOL: Assembling a taxonomically balanced genome-scale reconstruction of the evolutionary history of the Enterobacteriaceae.</title>
        <authorList>
            <person name="Plunkett G.III."/>
            <person name="Neeno-Eckwall E.C."/>
            <person name="Glasner J.D."/>
            <person name="Perna N.T."/>
        </authorList>
    </citation>
    <scope>NUCLEOTIDE SEQUENCE [LARGE SCALE GENOMIC DNA]</scope>
    <source>
        <strain evidence="8 9">ATCC 12841</strain>
    </source>
</reference>
<evidence type="ECO:0000313" key="9">
    <source>
        <dbReference type="Proteomes" id="UP000078431"/>
    </source>
</evidence>
<evidence type="ECO:0000313" key="8">
    <source>
        <dbReference type="EMBL" id="OAT56485.1"/>
    </source>
</evidence>
<evidence type="ECO:0000259" key="7">
    <source>
        <dbReference type="Pfam" id="PF14464"/>
    </source>
</evidence>
<dbReference type="GO" id="GO:0046872">
    <property type="term" value="F:metal ion binding"/>
    <property type="evidence" value="ECO:0007669"/>
    <property type="project" value="UniProtKB-KW"/>
</dbReference>
<keyword evidence="9" id="KW-1185">Reference proteome</keyword>
<sequence length="101" mass="11589">MQDKTLAAIMAHAKQAYPLECCGVVAQKSRVERYFPCRNILPSNEKKKKAPNTDSFWRRRTTPRPKIGEQLPLLCIAILTPPRKHRNATKIYVMKQSCHGL</sequence>
<comment type="caution">
    <text evidence="8">The sequence shown here is derived from an EMBL/GenBank/DDBJ whole genome shotgun (WGS) entry which is preliminary data.</text>
</comment>
<evidence type="ECO:0000256" key="5">
    <source>
        <dbReference type="ARBA" id="ARBA00023049"/>
    </source>
</evidence>
<dbReference type="AlphaFoldDB" id="A0AA91IM98"/>
<feature type="region of interest" description="Disordered" evidence="6">
    <location>
        <begin position="44"/>
        <end position="63"/>
    </location>
</feature>
<dbReference type="EMBL" id="LXEX01000097">
    <property type="protein sequence ID" value="OAT56485.1"/>
    <property type="molecule type" value="Genomic_DNA"/>
</dbReference>
<evidence type="ECO:0000256" key="4">
    <source>
        <dbReference type="ARBA" id="ARBA00022833"/>
    </source>
</evidence>
<evidence type="ECO:0000256" key="3">
    <source>
        <dbReference type="ARBA" id="ARBA00022801"/>
    </source>
</evidence>
<dbReference type="InterPro" id="IPR028090">
    <property type="entry name" value="JAB_dom_prok"/>
</dbReference>
<dbReference type="Gene3D" id="3.40.140.10">
    <property type="entry name" value="Cytidine Deaminase, domain 2"/>
    <property type="match status" value="1"/>
</dbReference>
<feature type="domain" description="JAB" evidence="7">
    <location>
        <begin position="4"/>
        <end position="59"/>
    </location>
</feature>
<gene>
    <name evidence="8" type="ORF">M993_04825</name>
</gene>
<evidence type="ECO:0000256" key="1">
    <source>
        <dbReference type="ARBA" id="ARBA00022670"/>
    </source>
</evidence>
<keyword evidence="2" id="KW-0479">Metal-binding</keyword>
<protein>
    <submittedName>
        <fullName evidence="8">JAB family protein</fullName>
    </submittedName>
</protein>
<proteinExistence type="predicted"/>